<evidence type="ECO:0000313" key="1">
    <source>
        <dbReference type="EMBL" id="PIC48751.1"/>
    </source>
</evidence>
<gene>
    <name evidence="1" type="primary">Cnig_chr_II.g7615</name>
    <name evidence="1" type="ORF">B9Z55_007615</name>
</gene>
<name>A0A2G5VAR6_9PELO</name>
<comment type="caution">
    <text evidence="1">The sequence shown here is derived from an EMBL/GenBank/DDBJ whole genome shotgun (WGS) entry which is preliminary data.</text>
</comment>
<proteinExistence type="predicted"/>
<accession>A0A2G5VAR6</accession>
<protein>
    <submittedName>
        <fullName evidence="1">Uncharacterized protein</fullName>
    </submittedName>
</protein>
<organism evidence="1 2">
    <name type="scientific">Caenorhabditis nigoni</name>
    <dbReference type="NCBI Taxonomy" id="1611254"/>
    <lineage>
        <taxon>Eukaryota</taxon>
        <taxon>Metazoa</taxon>
        <taxon>Ecdysozoa</taxon>
        <taxon>Nematoda</taxon>
        <taxon>Chromadorea</taxon>
        <taxon>Rhabditida</taxon>
        <taxon>Rhabditina</taxon>
        <taxon>Rhabditomorpha</taxon>
        <taxon>Rhabditoidea</taxon>
        <taxon>Rhabditidae</taxon>
        <taxon>Peloderinae</taxon>
        <taxon>Caenorhabditis</taxon>
    </lineage>
</organism>
<sequence>MSHEKIPRRCGCNHSRRATSRKQSYLKSQWLLTRLHGKNGISSTTESGFSTEQVKTLSQLGFLKILNRIYIYFLM</sequence>
<dbReference type="Proteomes" id="UP000230233">
    <property type="component" value="Chromosome II"/>
</dbReference>
<dbReference type="AlphaFoldDB" id="A0A2G5VAR6"/>
<dbReference type="EMBL" id="PDUG01000002">
    <property type="protein sequence ID" value="PIC48751.1"/>
    <property type="molecule type" value="Genomic_DNA"/>
</dbReference>
<reference evidence="2" key="1">
    <citation type="submission" date="2017-10" db="EMBL/GenBank/DDBJ databases">
        <title>Rapid genome shrinkage in a self-fertile nematode reveals novel sperm competition proteins.</title>
        <authorList>
            <person name="Yin D."/>
            <person name="Schwarz E.M."/>
            <person name="Thomas C.G."/>
            <person name="Felde R.L."/>
            <person name="Korf I.F."/>
            <person name="Cutter A.D."/>
            <person name="Schartner C.M."/>
            <person name="Ralston E.J."/>
            <person name="Meyer B.J."/>
            <person name="Haag E.S."/>
        </authorList>
    </citation>
    <scope>NUCLEOTIDE SEQUENCE [LARGE SCALE GENOMIC DNA]</scope>
    <source>
        <strain evidence="2">JU1422</strain>
    </source>
</reference>
<evidence type="ECO:0000313" key="2">
    <source>
        <dbReference type="Proteomes" id="UP000230233"/>
    </source>
</evidence>
<keyword evidence="2" id="KW-1185">Reference proteome</keyword>